<dbReference type="EMBL" id="BMOY01000025">
    <property type="protein sequence ID" value="GGJ08286.1"/>
    <property type="molecule type" value="Genomic_DNA"/>
</dbReference>
<dbReference type="InterPro" id="IPR036111">
    <property type="entry name" value="Mal/L-sulfo/L-lacto_DH-like_sf"/>
</dbReference>
<dbReference type="GO" id="GO:0016491">
    <property type="term" value="F:oxidoreductase activity"/>
    <property type="evidence" value="ECO:0007669"/>
    <property type="project" value="UniProtKB-KW"/>
</dbReference>
<dbReference type="RefSeq" id="WP_188882395.1">
    <property type="nucleotide sequence ID" value="NZ_BMOY01000025.1"/>
</dbReference>
<proteinExistence type="inferred from homology"/>
<comment type="similarity">
    <text evidence="1">Belongs to the LDH2/MDH2 oxidoreductase family.</text>
</comment>
<organism evidence="3 4">
    <name type="scientific">Alicyclobacillus cellulosilyticus</name>
    <dbReference type="NCBI Taxonomy" id="1003997"/>
    <lineage>
        <taxon>Bacteria</taxon>
        <taxon>Bacillati</taxon>
        <taxon>Bacillota</taxon>
        <taxon>Bacilli</taxon>
        <taxon>Bacillales</taxon>
        <taxon>Alicyclobacillaceae</taxon>
        <taxon>Alicyclobacillus</taxon>
    </lineage>
</organism>
<dbReference type="Proteomes" id="UP000637695">
    <property type="component" value="Unassembled WGS sequence"/>
</dbReference>
<keyword evidence="2" id="KW-0560">Oxidoreductase</keyword>
<dbReference type="InterPro" id="IPR043143">
    <property type="entry name" value="Mal/L-sulf/L-lact_DH-like_NADP"/>
</dbReference>
<dbReference type="InterPro" id="IPR043144">
    <property type="entry name" value="Mal/L-sulf/L-lact_DH-like_ah"/>
</dbReference>
<dbReference type="InterPro" id="IPR003767">
    <property type="entry name" value="Malate/L-lactate_DH-like"/>
</dbReference>
<evidence type="ECO:0000256" key="1">
    <source>
        <dbReference type="ARBA" id="ARBA00006056"/>
    </source>
</evidence>
<accession>A0A917NKV0</accession>
<sequence>MSRGRRFDWERLQDFCAQVLQRAGAPPAEAEVVAESLVYADLRGVDSHGVARFPIYVRRLEQGMVATGVKLDVEFDGPVVRVDGKNAYGAVVGMRALEAAVATAKRHGCAVVGVKHSNHFGTCAYYAERAIAQDLVFLAMSNASQTMPPYGGARPFLGTNPLCVAAPAGNEVPFLLDMATSVVSRGKIIVAAQRGEPIPLGWAVDKDGRPTTDPHAALAGAVLPLGGAKGYGIAMFIDILAGVLTGAGFGKYVHNMYENWQQPQNVGHLFIAIDIARFMPVEVFKARMDRYIRDLKSEPTAPGVDEILVPGELEARTARLRRQQGIELPDAVAKELADVGKRYGVRLDDAEWTSMKREA</sequence>
<keyword evidence="4" id="KW-1185">Reference proteome</keyword>
<comment type="caution">
    <text evidence="3">The sequence shown here is derived from an EMBL/GenBank/DDBJ whole genome shotgun (WGS) entry which is preliminary data.</text>
</comment>
<reference evidence="3" key="1">
    <citation type="journal article" date="2014" name="Int. J. Syst. Evol. Microbiol.">
        <title>Complete genome sequence of Corynebacterium casei LMG S-19264T (=DSM 44701T), isolated from a smear-ripened cheese.</title>
        <authorList>
            <consortium name="US DOE Joint Genome Institute (JGI-PGF)"/>
            <person name="Walter F."/>
            <person name="Albersmeier A."/>
            <person name="Kalinowski J."/>
            <person name="Ruckert C."/>
        </authorList>
    </citation>
    <scope>NUCLEOTIDE SEQUENCE</scope>
    <source>
        <strain evidence="3">JCM 18487</strain>
    </source>
</reference>
<dbReference type="PANTHER" id="PTHR11091:SF0">
    <property type="entry name" value="MALATE DEHYDROGENASE"/>
    <property type="match status" value="1"/>
</dbReference>
<reference evidence="3" key="2">
    <citation type="submission" date="2020-09" db="EMBL/GenBank/DDBJ databases">
        <authorList>
            <person name="Sun Q."/>
            <person name="Ohkuma M."/>
        </authorList>
    </citation>
    <scope>NUCLEOTIDE SEQUENCE</scope>
    <source>
        <strain evidence="3">JCM 18487</strain>
    </source>
</reference>
<evidence type="ECO:0000313" key="4">
    <source>
        <dbReference type="Proteomes" id="UP000637695"/>
    </source>
</evidence>
<dbReference type="Gene3D" id="3.30.1370.60">
    <property type="entry name" value="Hypothetical oxidoreductase yiak, domain 2"/>
    <property type="match status" value="1"/>
</dbReference>
<dbReference type="Gene3D" id="1.10.1530.10">
    <property type="match status" value="1"/>
</dbReference>
<dbReference type="AlphaFoldDB" id="A0A917NKV0"/>
<gene>
    <name evidence="3" type="ORF">GCM10010885_16780</name>
</gene>
<evidence type="ECO:0000256" key="2">
    <source>
        <dbReference type="ARBA" id="ARBA00023002"/>
    </source>
</evidence>
<evidence type="ECO:0000313" key="3">
    <source>
        <dbReference type="EMBL" id="GGJ08286.1"/>
    </source>
</evidence>
<dbReference type="SUPFAM" id="SSF89733">
    <property type="entry name" value="L-sulfolactate dehydrogenase-like"/>
    <property type="match status" value="1"/>
</dbReference>
<name>A0A917NKV0_9BACL</name>
<dbReference type="PANTHER" id="PTHR11091">
    <property type="entry name" value="OXIDOREDUCTASE-RELATED"/>
    <property type="match status" value="1"/>
</dbReference>
<dbReference type="Pfam" id="PF02615">
    <property type="entry name" value="Ldh_2"/>
    <property type="match status" value="1"/>
</dbReference>
<protein>
    <submittedName>
        <fullName evidence="3">Dehydrogenase</fullName>
    </submittedName>
</protein>